<reference evidence="1" key="1">
    <citation type="journal article" date="2022" name="Front. Genet.">
        <title>Chromosome-Scale Assembly of the Dendrobium nobile Genome Provides Insights Into the Molecular Mechanism of the Biosynthesis of the Medicinal Active Ingredient of Dendrobium.</title>
        <authorList>
            <person name="Xu Q."/>
            <person name="Niu S.-C."/>
            <person name="Li K.-L."/>
            <person name="Zheng P.-J."/>
            <person name="Zhang X.-J."/>
            <person name="Jia Y."/>
            <person name="Liu Y."/>
            <person name="Niu Y.-X."/>
            <person name="Yu L.-H."/>
            <person name="Chen D.-F."/>
            <person name="Zhang G.-Q."/>
        </authorList>
    </citation>
    <scope>NUCLEOTIDE SEQUENCE</scope>
    <source>
        <tissue evidence="1">Leaf</tissue>
    </source>
</reference>
<dbReference type="SMR" id="A0A8T3BXJ8"/>
<dbReference type="PANTHER" id="PTHR48040:SF35">
    <property type="entry name" value="ABC TRANSPORTER G FAMILY MEMBER 39-LIKE"/>
    <property type="match status" value="1"/>
</dbReference>
<evidence type="ECO:0000313" key="2">
    <source>
        <dbReference type="Proteomes" id="UP000829196"/>
    </source>
</evidence>
<organism evidence="1 2">
    <name type="scientific">Dendrobium nobile</name>
    <name type="common">Orchid</name>
    <dbReference type="NCBI Taxonomy" id="94219"/>
    <lineage>
        <taxon>Eukaryota</taxon>
        <taxon>Viridiplantae</taxon>
        <taxon>Streptophyta</taxon>
        <taxon>Embryophyta</taxon>
        <taxon>Tracheophyta</taxon>
        <taxon>Spermatophyta</taxon>
        <taxon>Magnoliopsida</taxon>
        <taxon>Liliopsida</taxon>
        <taxon>Asparagales</taxon>
        <taxon>Orchidaceae</taxon>
        <taxon>Epidendroideae</taxon>
        <taxon>Malaxideae</taxon>
        <taxon>Dendrobiinae</taxon>
        <taxon>Dendrobium</taxon>
    </lineage>
</organism>
<comment type="caution">
    <text evidence="1">The sequence shown here is derived from an EMBL/GenBank/DDBJ whole genome shotgun (WGS) entry which is preliminary data.</text>
</comment>
<dbReference type="PANTHER" id="PTHR48040">
    <property type="entry name" value="PLEIOTROPIC DRUG RESISTANCE PROTEIN 1-LIKE ISOFORM X1"/>
    <property type="match status" value="1"/>
</dbReference>
<evidence type="ECO:0000313" key="1">
    <source>
        <dbReference type="EMBL" id="KAI0524052.1"/>
    </source>
</evidence>
<sequence>MLEVTTIAQECILEADFSEIYKNSKLHEKNKAIIVELSIPPPGSDDLHFSTQYPQMFHTQCIAYL</sequence>
<dbReference type="EMBL" id="JAGYWB010000004">
    <property type="protein sequence ID" value="KAI0524052.1"/>
    <property type="molecule type" value="Genomic_DNA"/>
</dbReference>
<dbReference type="Proteomes" id="UP000829196">
    <property type="component" value="Unassembled WGS sequence"/>
</dbReference>
<name>A0A8T3BXJ8_DENNO</name>
<keyword evidence="2" id="KW-1185">Reference proteome</keyword>
<accession>A0A8T3BXJ8</accession>
<protein>
    <submittedName>
        <fullName evidence="1">Uncharacterized protein</fullName>
    </submittedName>
</protein>
<dbReference type="AlphaFoldDB" id="A0A8T3BXJ8"/>
<proteinExistence type="predicted"/>
<gene>
    <name evidence="1" type="ORF">KFK09_003416</name>
</gene>